<comment type="caution">
    <text evidence="1">The sequence shown here is derived from an EMBL/GenBank/DDBJ whole genome shotgun (WGS) entry which is preliminary data.</text>
</comment>
<evidence type="ECO:0000313" key="1">
    <source>
        <dbReference type="EMBL" id="TPP59048.1"/>
    </source>
</evidence>
<gene>
    <name evidence="1" type="ORF">FGIG_04334</name>
</gene>
<accession>A0A504YLS3</accession>
<proteinExistence type="predicted"/>
<organism evidence="1 2">
    <name type="scientific">Fasciola gigantica</name>
    <name type="common">Giant liver fluke</name>
    <dbReference type="NCBI Taxonomy" id="46835"/>
    <lineage>
        <taxon>Eukaryota</taxon>
        <taxon>Metazoa</taxon>
        <taxon>Spiralia</taxon>
        <taxon>Lophotrochozoa</taxon>
        <taxon>Platyhelminthes</taxon>
        <taxon>Trematoda</taxon>
        <taxon>Digenea</taxon>
        <taxon>Plagiorchiida</taxon>
        <taxon>Echinostomata</taxon>
        <taxon>Echinostomatoidea</taxon>
        <taxon>Fasciolidae</taxon>
        <taxon>Fasciola</taxon>
    </lineage>
</organism>
<dbReference type="EMBL" id="SUNJ01011220">
    <property type="protein sequence ID" value="TPP59048.1"/>
    <property type="molecule type" value="Genomic_DNA"/>
</dbReference>
<evidence type="ECO:0000313" key="2">
    <source>
        <dbReference type="Proteomes" id="UP000316759"/>
    </source>
</evidence>
<sequence>MVSPSAGYVLTTTGYAVELQPILAQLHRLLQAYLKTAQQKVKEFYLLKAYGTLAENQEDQLANEVIPTLTTTEH</sequence>
<protein>
    <submittedName>
        <fullName evidence="1">Uncharacterized protein</fullName>
    </submittedName>
</protein>
<dbReference type="Proteomes" id="UP000316759">
    <property type="component" value="Unassembled WGS sequence"/>
</dbReference>
<reference evidence="1 2" key="1">
    <citation type="submission" date="2019-04" db="EMBL/GenBank/DDBJ databases">
        <title>Annotation for the trematode Fasciola gigantica.</title>
        <authorList>
            <person name="Choi Y.-J."/>
        </authorList>
    </citation>
    <scope>NUCLEOTIDE SEQUENCE [LARGE SCALE GENOMIC DNA]</scope>
    <source>
        <strain evidence="1">Uganda_cow_1</strain>
    </source>
</reference>
<name>A0A504YLS3_FASGI</name>
<keyword evidence="2" id="KW-1185">Reference proteome</keyword>
<dbReference type="AlphaFoldDB" id="A0A504YLS3"/>